<sequence>MATATSAFPWFYTLFFLYIEPVATAVGAYYAHLDQSAYMTLTMELARPATSGLLPVSTQESIVLSQLANMYFVFALNEALVLRATTDRRVWNIFLFGLLVADFGHLYSVKAIGLDVYYRFWDWNSMYFGNLGFVYVGATMRTAFLLGLGLPRTSSRDKVKT</sequence>
<organism evidence="3 4">
    <name type="scientific">Dothistroma septosporum (strain NZE10 / CBS 128990)</name>
    <name type="common">Red band needle blight fungus</name>
    <name type="synonym">Mycosphaerella pini</name>
    <dbReference type="NCBI Taxonomy" id="675120"/>
    <lineage>
        <taxon>Eukaryota</taxon>
        <taxon>Fungi</taxon>
        <taxon>Dikarya</taxon>
        <taxon>Ascomycota</taxon>
        <taxon>Pezizomycotina</taxon>
        <taxon>Dothideomycetes</taxon>
        <taxon>Dothideomycetidae</taxon>
        <taxon>Mycosphaerellales</taxon>
        <taxon>Mycosphaerellaceae</taxon>
        <taxon>Dothistroma</taxon>
    </lineage>
</organism>
<keyword evidence="1" id="KW-0472">Membrane</keyword>
<keyword evidence="4" id="KW-1185">Reference proteome</keyword>
<evidence type="ECO:0000313" key="3">
    <source>
        <dbReference type="EMBL" id="EME48510.1"/>
    </source>
</evidence>
<reference evidence="3 4" key="2">
    <citation type="journal article" date="2012" name="PLoS Pathog.">
        <title>Diverse lifestyles and strategies of plant pathogenesis encoded in the genomes of eighteen Dothideomycetes fungi.</title>
        <authorList>
            <person name="Ohm R.A."/>
            <person name="Feau N."/>
            <person name="Henrissat B."/>
            <person name="Schoch C.L."/>
            <person name="Horwitz B.A."/>
            <person name="Barry K.W."/>
            <person name="Condon B.J."/>
            <person name="Copeland A.C."/>
            <person name="Dhillon B."/>
            <person name="Glaser F."/>
            <person name="Hesse C.N."/>
            <person name="Kosti I."/>
            <person name="LaButti K."/>
            <person name="Lindquist E.A."/>
            <person name="Lucas S."/>
            <person name="Salamov A.A."/>
            <person name="Bradshaw R.E."/>
            <person name="Ciuffetti L."/>
            <person name="Hamelin R.C."/>
            <person name="Kema G.H.J."/>
            <person name="Lawrence C."/>
            <person name="Scott J.A."/>
            <person name="Spatafora J.W."/>
            <person name="Turgeon B.G."/>
            <person name="de Wit P.J.G.M."/>
            <person name="Zhong S."/>
            <person name="Goodwin S.B."/>
            <person name="Grigoriev I.V."/>
        </authorList>
    </citation>
    <scope>NUCLEOTIDE SEQUENCE [LARGE SCALE GENOMIC DNA]</scope>
    <source>
        <strain evidence="4">NZE10 / CBS 128990</strain>
    </source>
</reference>
<dbReference type="eggNOG" id="ENOG502S3HU">
    <property type="taxonomic scope" value="Eukaryota"/>
</dbReference>
<dbReference type="InterPro" id="IPR056121">
    <property type="entry name" value="DUF7704"/>
</dbReference>
<dbReference type="OrthoDB" id="5313995at2759"/>
<accession>N1Q1I6</accession>
<proteinExistence type="predicted"/>
<keyword evidence="1" id="KW-0812">Transmembrane</keyword>
<feature type="transmembrane region" description="Helical" evidence="1">
    <location>
        <begin position="62"/>
        <end position="82"/>
    </location>
</feature>
<protein>
    <recommendedName>
        <fullName evidence="2">DUF7704 domain-containing protein</fullName>
    </recommendedName>
</protein>
<reference evidence="4" key="1">
    <citation type="journal article" date="2012" name="PLoS Genet.">
        <title>The genomes of the fungal plant pathogens Cladosporium fulvum and Dothistroma septosporum reveal adaptation to different hosts and lifestyles but also signatures of common ancestry.</title>
        <authorList>
            <person name="de Wit P.J.G.M."/>
            <person name="van der Burgt A."/>
            <person name="Oekmen B."/>
            <person name="Stergiopoulos I."/>
            <person name="Abd-Elsalam K.A."/>
            <person name="Aerts A.L."/>
            <person name="Bahkali A.H."/>
            <person name="Beenen H.G."/>
            <person name="Chettri P."/>
            <person name="Cox M.P."/>
            <person name="Datema E."/>
            <person name="de Vries R.P."/>
            <person name="Dhillon B."/>
            <person name="Ganley A.R."/>
            <person name="Griffiths S.A."/>
            <person name="Guo Y."/>
            <person name="Hamelin R.C."/>
            <person name="Henrissat B."/>
            <person name="Kabir M.S."/>
            <person name="Jashni M.K."/>
            <person name="Kema G."/>
            <person name="Klaubauf S."/>
            <person name="Lapidus A."/>
            <person name="Levasseur A."/>
            <person name="Lindquist E."/>
            <person name="Mehrabi R."/>
            <person name="Ohm R.A."/>
            <person name="Owen T.J."/>
            <person name="Salamov A."/>
            <person name="Schwelm A."/>
            <person name="Schijlen E."/>
            <person name="Sun H."/>
            <person name="van den Burg H.A."/>
            <person name="van Ham R.C.H.J."/>
            <person name="Zhang S."/>
            <person name="Goodwin S.B."/>
            <person name="Grigoriev I.V."/>
            <person name="Collemare J."/>
            <person name="Bradshaw R.E."/>
        </authorList>
    </citation>
    <scope>NUCLEOTIDE SEQUENCE [LARGE SCALE GENOMIC DNA]</scope>
    <source>
        <strain evidence="4">NZE10 / CBS 128990</strain>
    </source>
</reference>
<feature type="transmembrane region" description="Helical" evidence="1">
    <location>
        <begin position="12"/>
        <end position="31"/>
    </location>
</feature>
<feature type="transmembrane region" description="Helical" evidence="1">
    <location>
        <begin position="89"/>
        <end position="107"/>
    </location>
</feature>
<dbReference type="OMA" id="AFFTHFR"/>
<keyword evidence="1" id="KW-1133">Transmembrane helix</keyword>
<dbReference type="Proteomes" id="UP000016933">
    <property type="component" value="Unassembled WGS sequence"/>
</dbReference>
<dbReference type="AlphaFoldDB" id="N1Q1I6"/>
<dbReference type="PANTHER" id="PTHR37019">
    <property type="entry name" value="CHROMOSOME 1, WHOLE GENOME SHOTGUN SEQUENCE"/>
    <property type="match status" value="1"/>
</dbReference>
<dbReference type="HOGENOM" id="CLU_112091_0_0_1"/>
<feature type="domain" description="DUF7704" evidence="2">
    <location>
        <begin position="6"/>
        <end position="149"/>
    </location>
</feature>
<name>N1Q1I6_DOTSN</name>
<dbReference type="EMBL" id="KB446535">
    <property type="protein sequence ID" value="EME48510.1"/>
    <property type="molecule type" value="Genomic_DNA"/>
</dbReference>
<dbReference type="PANTHER" id="PTHR37019:SF1">
    <property type="entry name" value="EXPERA DOMAIN-CONTAINING PROTEIN"/>
    <property type="match status" value="1"/>
</dbReference>
<evidence type="ECO:0000256" key="1">
    <source>
        <dbReference type="SAM" id="Phobius"/>
    </source>
</evidence>
<gene>
    <name evidence="3" type="ORF">DOTSEDRAFT_67523</name>
</gene>
<evidence type="ECO:0000259" key="2">
    <source>
        <dbReference type="Pfam" id="PF24803"/>
    </source>
</evidence>
<dbReference type="Pfam" id="PF24803">
    <property type="entry name" value="DUF7704"/>
    <property type="match status" value="1"/>
</dbReference>
<feature type="transmembrane region" description="Helical" evidence="1">
    <location>
        <begin position="127"/>
        <end position="150"/>
    </location>
</feature>
<evidence type="ECO:0000313" key="4">
    <source>
        <dbReference type="Proteomes" id="UP000016933"/>
    </source>
</evidence>